<feature type="domain" description="1,4-alpha-glucan branching enzyme C-terminal" evidence="7">
    <location>
        <begin position="425"/>
        <end position="525"/>
    </location>
</feature>
<dbReference type="AlphaFoldDB" id="A0A2N1PV59"/>
<comment type="caution">
    <text evidence="8">The sequence shown here is derived from an EMBL/GenBank/DDBJ whole genome shotgun (WGS) entry which is preliminary data.</text>
</comment>
<evidence type="ECO:0000259" key="7">
    <source>
        <dbReference type="Pfam" id="PF09210"/>
    </source>
</evidence>
<comment type="similarity">
    <text evidence="1 5">Belongs to the glycosyl hydrolase 57 family.</text>
</comment>
<feature type="binding site" evidence="4">
    <location>
        <position position="240"/>
    </location>
    <ligand>
        <name>substrate</name>
    </ligand>
</feature>
<feature type="binding site" evidence="4">
    <location>
        <position position="405"/>
    </location>
    <ligand>
        <name>substrate</name>
    </ligand>
</feature>
<gene>
    <name evidence="8" type="ORF">CVV64_02145</name>
</gene>
<evidence type="ECO:0000256" key="3">
    <source>
        <dbReference type="PIRSR" id="PIRSR640042-1"/>
    </source>
</evidence>
<evidence type="ECO:0000256" key="5">
    <source>
        <dbReference type="RuleBase" id="RU361196"/>
    </source>
</evidence>
<dbReference type="Gene3D" id="3.20.110.10">
    <property type="entry name" value="Glycoside hydrolase 38, N terminal domain"/>
    <property type="match status" value="1"/>
</dbReference>
<evidence type="ECO:0000256" key="2">
    <source>
        <dbReference type="ARBA" id="ARBA00023277"/>
    </source>
</evidence>
<dbReference type="SUPFAM" id="SSF88713">
    <property type="entry name" value="Glycoside hydrolase/deacetylase"/>
    <property type="match status" value="1"/>
</dbReference>
<evidence type="ECO:0000313" key="8">
    <source>
        <dbReference type="EMBL" id="PKK92235.1"/>
    </source>
</evidence>
<feature type="binding site" evidence="4">
    <location>
        <position position="257"/>
    </location>
    <ligand>
        <name>substrate</name>
    </ligand>
</feature>
<evidence type="ECO:0000256" key="4">
    <source>
        <dbReference type="PIRSR" id="PIRSR640042-2"/>
    </source>
</evidence>
<evidence type="ECO:0000259" key="6">
    <source>
        <dbReference type="Pfam" id="PF03065"/>
    </source>
</evidence>
<dbReference type="InterPro" id="IPR011330">
    <property type="entry name" value="Glyco_hydro/deAcase_b/a-brl"/>
</dbReference>
<dbReference type="Gene3D" id="1.20.1430.10">
    <property type="entry name" value="Families 57/38 glycoside transferase, middle domain"/>
    <property type="match status" value="1"/>
</dbReference>
<dbReference type="InterPro" id="IPR028995">
    <property type="entry name" value="Glyco_hydro_57/38_cen_sf"/>
</dbReference>
<evidence type="ECO:0000256" key="1">
    <source>
        <dbReference type="ARBA" id="ARBA00006821"/>
    </source>
</evidence>
<dbReference type="Pfam" id="PF09210">
    <property type="entry name" value="BE_C"/>
    <property type="match status" value="1"/>
</dbReference>
<feature type="domain" description="Glycoside hydrolase family 57 N-terminal" evidence="6">
    <location>
        <begin position="7"/>
        <end position="302"/>
    </location>
</feature>
<feature type="active site" description="Nucleophile" evidence="3">
    <location>
        <position position="188"/>
    </location>
</feature>
<dbReference type="InterPro" id="IPR015293">
    <property type="entry name" value="BE_C"/>
</dbReference>
<organism evidence="8 9">
    <name type="scientific">Candidatus Wallbacteria bacterium HGW-Wallbacteria-1</name>
    <dbReference type="NCBI Taxonomy" id="2013854"/>
    <lineage>
        <taxon>Bacteria</taxon>
        <taxon>Candidatus Walliibacteriota</taxon>
    </lineage>
</organism>
<dbReference type="Pfam" id="PF03065">
    <property type="entry name" value="Glyco_hydro_57"/>
    <property type="match status" value="1"/>
</dbReference>
<reference evidence="8 9" key="1">
    <citation type="journal article" date="2017" name="ISME J.">
        <title>Potential for microbial H2 and metal transformations associated with novel bacteria and archaea in deep terrestrial subsurface sediments.</title>
        <authorList>
            <person name="Hernsdorf A.W."/>
            <person name="Amano Y."/>
            <person name="Miyakawa K."/>
            <person name="Ise K."/>
            <person name="Suzuki Y."/>
            <person name="Anantharaman K."/>
            <person name="Probst A."/>
            <person name="Burstein D."/>
            <person name="Thomas B.C."/>
            <person name="Banfield J.F."/>
        </authorList>
    </citation>
    <scope>NUCLEOTIDE SEQUENCE [LARGE SCALE GENOMIC DNA]</scope>
    <source>
        <strain evidence="8">HGW-Wallbacteria-1</strain>
    </source>
</reference>
<feature type="binding site" evidence="4">
    <location>
        <position position="465"/>
    </location>
    <ligand>
        <name>substrate</name>
    </ligand>
</feature>
<dbReference type="InterPro" id="IPR027291">
    <property type="entry name" value="Glyco_hydro_38_N_sf"/>
</dbReference>
<dbReference type="InterPro" id="IPR004300">
    <property type="entry name" value="Glyco_hydro_57_N"/>
</dbReference>
<proteinExistence type="inferred from homology"/>
<dbReference type="PANTHER" id="PTHR41695">
    <property type="entry name" value="1,4-ALPHA-GLUCAN BRANCHING ENZYME RV3031-RELATED"/>
    <property type="match status" value="1"/>
</dbReference>
<protein>
    <submittedName>
        <fullName evidence="8">DUF1957 domain-containing protein</fullName>
    </submittedName>
</protein>
<feature type="active site" description="Proton donor" evidence="3">
    <location>
        <position position="351"/>
    </location>
</feature>
<dbReference type="CDD" id="cd10792">
    <property type="entry name" value="GH57N_AmyC_like"/>
    <property type="match status" value="1"/>
</dbReference>
<name>A0A2N1PV59_9BACT</name>
<dbReference type="GO" id="GO:0005576">
    <property type="term" value="C:extracellular region"/>
    <property type="evidence" value="ECO:0007669"/>
    <property type="project" value="TreeGrafter"/>
</dbReference>
<dbReference type="InterPro" id="IPR037090">
    <property type="entry name" value="57_glycoside_trans_central"/>
</dbReference>
<dbReference type="GO" id="GO:0003844">
    <property type="term" value="F:1,4-alpha-glucan branching enzyme activity"/>
    <property type="evidence" value="ECO:0007669"/>
    <property type="project" value="InterPro"/>
</dbReference>
<evidence type="ECO:0000313" key="9">
    <source>
        <dbReference type="Proteomes" id="UP000233256"/>
    </source>
</evidence>
<sequence length="528" mass="61637">MKGYLCLVLHAHLPFVRHPEHEIFMEEDWLFEAITETYVPLLWSFERLAAEGVDFRITMSMTPPLVSMLMDRLLQERYVRHMRKLIDLSRKEVIRTKFLGAINKSARRYLQLFQDILDYFLNHNCDLVGIFSGFQNRGNLEIITCGATHGFLPFMQICPQAQKAQIQIAREHYQCCFGRPPRGIWLPECAYIRGVENILAENGISYFFTDAHGILYGEPRPKYGIYSPVLTPAGVAAFGRDLESSQQVWSSIVGYPGHSDYREFYRDIGYDLDFDYIRPYIHPDGIRVNTGIKYHRITGRVGLMEKEPYDWERAMEQAKIHARDFVNRRRDQALQMAAYMPWRPIVVSPYDAELFGHWWYEGPAFIEEILRLASSDESLVRTLTPSEYLTRTPRIQPVRPINSTWGAKGYNEVWLETSNDWIYRHLNEIAVRMADIARKYYNCTGIEERALNQLARELLLAQSSDWAFIMKTNTTVQYARKRTKIHVDRFLTLCDQLSGAAIDSDYLTAVEERDNIFPAIDFRVYARP</sequence>
<dbReference type="Proteomes" id="UP000233256">
    <property type="component" value="Unassembled WGS sequence"/>
</dbReference>
<keyword evidence="2 5" id="KW-0119">Carbohydrate metabolism</keyword>
<dbReference type="PANTHER" id="PTHR41695:SF1">
    <property type="entry name" value="1,4-ALPHA-GLUCAN BRANCHING ENZYME TK1436"/>
    <property type="match status" value="1"/>
</dbReference>
<dbReference type="EMBL" id="PGXC01000001">
    <property type="protein sequence ID" value="PKK92235.1"/>
    <property type="molecule type" value="Genomic_DNA"/>
</dbReference>
<dbReference type="GO" id="GO:0030979">
    <property type="term" value="P:alpha-glucan biosynthetic process"/>
    <property type="evidence" value="ECO:0007669"/>
    <property type="project" value="InterPro"/>
</dbReference>
<accession>A0A2N1PV59</accession>
<dbReference type="InterPro" id="IPR040042">
    <property type="entry name" value="Branching_enz_MT3115-like"/>
</dbReference>
<dbReference type="SUPFAM" id="SSF88688">
    <property type="entry name" value="Families 57/38 glycoside transferase middle domain"/>
    <property type="match status" value="1"/>
</dbReference>